<keyword evidence="14" id="KW-1185">Reference proteome</keyword>
<dbReference type="FunFam" id="1.10.240.10:FF:000002">
    <property type="entry name" value="Tryptophan--tRNA ligase"/>
    <property type="match status" value="1"/>
</dbReference>
<keyword evidence="8 12" id="KW-0030">Aminoacyl-tRNA synthetase</keyword>
<dbReference type="PRINTS" id="PR01039">
    <property type="entry name" value="TRNASYNTHTRP"/>
</dbReference>
<evidence type="ECO:0000256" key="11">
    <source>
        <dbReference type="ARBA" id="ARBA00069760"/>
    </source>
</evidence>
<proteinExistence type="inferred from homology"/>
<dbReference type="PANTHER" id="PTHR43766:SF1">
    <property type="entry name" value="TRYPTOPHAN--TRNA LIGASE, MITOCHONDRIAL"/>
    <property type="match status" value="1"/>
</dbReference>
<dbReference type="EC" id="6.1.1.2" evidence="3"/>
<evidence type="ECO:0000256" key="5">
    <source>
        <dbReference type="ARBA" id="ARBA00022741"/>
    </source>
</evidence>
<keyword evidence="5 12" id="KW-0547">Nucleotide-binding</keyword>
<reference evidence="13" key="1">
    <citation type="submission" date="2021-10" db="EMBL/GenBank/DDBJ databases">
        <title>De novo Genome Assembly of Clathrus columnatus (Basidiomycota, Fungi) Using Illumina and Nanopore Sequence Data.</title>
        <authorList>
            <person name="Ogiso-Tanaka E."/>
            <person name="Itagaki H."/>
            <person name="Hosoya T."/>
            <person name="Hosaka K."/>
        </authorList>
    </citation>
    <scope>NUCLEOTIDE SEQUENCE</scope>
    <source>
        <strain evidence="13">MO-923</strain>
    </source>
</reference>
<keyword evidence="4 12" id="KW-0436">Ligase</keyword>
<evidence type="ECO:0000256" key="12">
    <source>
        <dbReference type="RuleBase" id="RU363036"/>
    </source>
</evidence>
<sequence length="374" mass="41977">MLVFRTTKCISNSSFRGFQNKRLNSHAVIFSGIQPTGVPHLGNYLGAIKNWVDLQYTSSPKDVLIYSIVGWHALTLPQDPAQLRNAKLETAASLLALGIDPKRSILFHQDEVSEHLSLSWILTCMTPMGKLKRMTTWKSKLVTVRNANVESEVDDSMLNLGLFSYPVLQAADILAYQTTHVPVGEDQLQHLELCRDLAELFNKRHQKNQQKPFFTLPQAILTPCPRILSFRDPTQKMSKSSPNASSRITLVDSPEVIRKIIRSAVTDSTSGITYDPLNRPGISNLLTILGSFRSLRSSEELSSLASEYTGKGTANLKEDVADAIVEGWRRPRSEFERLREDKDYLVTVLEEGRQRAESISRKTLNQVKSLIGLQ</sequence>
<evidence type="ECO:0000256" key="3">
    <source>
        <dbReference type="ARBA" id="ARBA00013161"/>
    </source>
</evidence>
<evidence type="ECO:0000256" key="8">
    <source>
        <dbReference type="ARBA" id="ARBA00023146"/>
    </source>
</evidence>
<dbReference type="Proteomes" id="UP001050691">
    <property type="component" value="Unassembled WGS sequence"/>
</dbReference>
<name>A0AAV5ALB0_9AGAM</name>
<dbReference type="Gene3D" id="1.10.240.10">
    <property type="entry name" value="Tyrosyl-Transfer RNA Synthetase"/>
    <property type="match status" value="1"/>
</dbReference>
<dbReference type="GO" id="GO:0005524">
    <property type="term" value="F:ATP binding"/>
    <property type="evidence" value="ECO:0007669"/>
    <property type="project" value="UniProtKB-KW"/>
</dbReference>
<comment type="similarity">
    <text evidence="2 12">Belongs to the class-I aminoacyl-tRNA synthetase family.</text>
</comment>
<evidence type="ECO:0000256" key="6">
    <source>
        <dbReference type="ARBA" id="ARBA00022840"/>
    </source>
</evidence>
<evidence type="ECO:0000256" key="9">
    <source>
        <dbReference type="ARBA" id="ARBA00030268"/>
    </source>
</evidence>
<dbReference type="InterPro" id="IPR014729">
    <property type="entry name" value="Rossmann-like_a/b/a_fold"/>
</dbReference>
<dbReference type="CDD" id="cd00806">
    <property type="entry name" value="TrpRS_core"/>
    <property type="match status" value="1"/>
</dbReference>
<comment type="catalytic activity">
    <reaction evidence="10">
        <text>tRNA(Trp) + L-tryptophan + ATP = L-tryptophyl-tRNA(Trp) + AMP + diphosphate + H(+)</text>
        <dbReference type="Rhea" id="RHEA:24080"/>
        <dbReference type="Rhea" id="RHEA-COMP:9671"/>
        <dbReference type="Rhea" id="RHEA-COMP:9705"/>
        <dbReference type="ChEBI" id="CHEBI:15378"/>
        <dbReference type="ChEBI" id="CHEBI:30616"/>
        <dbReference type="ChEBI" id="CHEBI:33019"/>
        <dbReference type="ChEBI" id="CHEBI:57912"/>
        <dbReference type="ChEBI" id="CHEBI:78442"/>
        <dbReference type="ChEBI" id="CHEBI:78535"/>
        <dbReference type="ChEBI" id="CHEBI:456215"/>
        <dbReference type="EC" id="6.1.1.2"/>
    </reaction>
</comment>
<dbReference type="FunFam" id="3.40.50.620:FF:000082">
    <property type="entry name" value="MSW1p Mitochondrial tryptophanyl-tRNA synthetase"/>
    <property type="match status" value="1"/>
</dbReference>
<dbReference type="InterPro" id="IPR002306">
    <property type="entry name" value="Trp-tRNA-ligase"/>
</dbReference>
<dbReference type="AlphaFoldDB" id="A0AAV5ALB0"/>
<keyword evidence="6 12" id="KW-0067">ATP-binding</keyword>
<dbReference type="InterPro" id="IPR050203">
    <property type="entry name" value="Trp-tRNA_synthetase"/>
</dbReference>
<evidence type="ECO:0000256" key="1">
    <source>
        <dbReference type="ARBA" id="ARBA00004305"/>
    </source>
</evidence>
<evidence type="ECO:0000256" key="2">
    <source>
        <dbReference type="ARBA" id="ARBA00005594"/>
    </source>
</evidence>
<dbReference type="GO" id="GO:0005759">
    <property type="term" value="C:mitochondrial matrix"/>
    <property type="evidence" value="ECO:0007669"/>
    <property type="project" value="UniProtKB-SubCell"/>
</dbReference>
<dbReference type="InterPro" id="IPR002305">
    <property type="entry name" value="aa-tRNA-synth_Ic"/>
</dbReference>
<evidence type="ECO:0000313" key="14">
    <source>
        <dbReference type="Proteomes" id="UP001050691"/>
    </source>
</evidence>
<dbReference type="NCBIfam" id="TIGR00233">
    <property type="entry name" value="trpS"/>
    <property type="match status" value="1"/>
</dbReference>
<dbReference type="PANTHER" id="PTHR43766">
    <property type="entry name" value="TRYPTOPHAN--TRNA LIGASE, MITOCHONDRIAL"/>
    <property type="match status" value="1"/>
</dbReference>
<evidence type="ECO:0000313" key="13">
    <source>
        <dbReference type="EMBL" id="GJJ13494.1"/>
    </source>
</evidence>
<comment type="caution">
    <text evidence="13">The sequence shown here is derived from an EMBL/GenBank/DDBJ whole genome shotgun (WGS) entry which is preliminary data.</text>
</comment>
<dbReference type="Pfam" id="PF00579">
    <property type="entry name" value="tRNA-synt_1b"/>
    <property type="match status" value="1"/>
</dbReference>
<dbReference type="HAMAP" id="MF_00140_B">
    <property type="entry name" value="Trp_tRNA_synth_B"/>
    <property type="match status" value="1"/>
</dbReference>
<dbReference type="PROSITE" id="PS00178">
    <property type="entry name" value="AA_TRNA_LIGASE_I"/>
    <property type="match status" value="1"/>
</dbReference>
<evidence type="ECO:0000256" key="10">
    <source>
        <dbReference type="ARBA" id="ARBA00049929"/>
    </source>
</evidence>
<evidence type="ECO:0000256" key="4">
    <source>
        <dbReference type="ARBA" id="ARBA00022598"/>
    </source>
</evidence>
<gene>
    <name evidence="13" type="ORF">Clacol_007748</name>
</gene>
<comment type="subcellular location">
    <subcellularLocation>
        <location evidence="1">Mitochondrion matrix</location>
    </subcellularLocation>
</comment>
<evidence type="ECO:0000256" key="7">
    <source>
        <dbReference type="ARBA" id="ARBA00022917"/>
    </source>
</evidence>
<dbReference type="InterPro" id="IPR001412">
    <property type="entry name" value="aa-tRNA-synth_I_CS"/>
</dbReference>
<keyword evidence="7 12" id="KW-0648">Protein biosynthesis</keyword>
<dbReference type="InterPro" id="IPR024109">
    <property type="entry name" value="Trp-tRNA-ligase_bac-type"/>
</dbReference>
<protein>
    <recommendedName>
        <fullName evidence="11">Tryptophan--tRNA ligase, mitochondrial</fullName>
        <ecNumber evidence="3">6.1.1.2</ecNumber>
    </recommendedName>
    <alternativeName>
        <fullName evidence="9">Tryptophanyl-tRNA synthetase</fullName>
    </alternativeName>
</protein>
<dbReference type="Gene3D" id="3.40.50.620">
    <property type="entry name" value="HUPs"/>
    <property type="match status" value="1"/>
</dbReference>
<dbReference type="EMBL" id="BPWL01000008">
    <property type="protein sequence ID" value="GJJ13494.1"/>
    <property type="molecule type" value="Genomic_DNA"/>
</dbReference>
<organism evidence="13 14">
    <name type="scientific">Clathrus columnatus</name>
    <dbReference type="NCBI Taxonomy" id="1419009"/>
    <lineage>
        <taxon>Eukaryota</taxon>
        <taxon>Fungi</taxon>
        <taxon>Dikarya</taxon>
        <taxon>Basidiomycota</taxon>
        <taxon>Agaricomycotina</taxon>
        <taxon>Agaricomycetes</taxon>
        <taxon>Phallomycetidae</taxon>
        <taxon>Phallales</taxon>
        <taxon>Clathraceae</taxon>
        <taxon>Clathrus</taxon>
    </lineage>
</organism>
<dbReference type="GO" id="GO:0004830">
    <property type="term" value="F:tryptophan-tRNA ligase activity"/>
    <property type="evidence" value="ECO:0007669"/>
    <property type="project" value="UniProtKB-EC"/>
</dbReference>
<dbReference type="SUPFAM" id="SSF52374">
    <property type="entry name" value="Nucleotidylyl transferase"/>
    <property type="match status" value="1"/>
</dbReference>
<dbReference type="GO" id="GO:0070183">
    <property type="term" value="P:mitochondrial tryptophanyl-tRNA aminoacylation"/>
    <property type="evidence" value="ECO:0007669"/>
    <property type="project" value="TreeGrafter"/>
</dbReference>
<accession>A0AAV5ALB0</accession>